<reference evidence="5 6" key="1">
    <citation type="journal article" date="2013" name="PLoS Genet.">
        <title>Comparative genome structure, secondary metabolite, and effector coding capacity across Cochliobolus pathogens.</title>
        <authorList>
            <person name="Condon B.J."/>
            <person name="Leng Y."/>
            <person name="Wu D."/>
            <person name="Bushley K.E."/>
            <person name="Ohm R.A."/>
            <person name="Otillar R."/>
            <person name="Martin J."/>
            <person name="Schackwitz W."/>
            <person name="Grimwood J."/>
            <person name="MohdZainudin N."/>
            <person name="Xue C."/>
            <person name="Wang R."/>
            <person name="Manning V.A."/>
            <person name="Dhillon B."/>
            <person name="Tu Z.J."/>
            <person name="Steffenson B.J."/>
            <person name="Salamov A."/>
            <person name="Sun H."/>
            <person name="Lowry S."/>
            <person name="LaButti K."/>
            <person name="Han J."/>
            <person name="Copeland A."/>
            <person name="Lindquist E."/>
            <person name="Barry K."/>
            <person name="Schmutz J."/>
            <person name="Baker S.E."/>
            <person name="Ciuffetti L.M."/>
            <person name="Grigoriev I.V."/>
            <person name="Zhong S."/>
            <person name="Turgeon B.G."/>
        </authorList>
    </citation>
    <scope>NUCLEOTIDE SEQUENCE [LARGE SCALE GENOMIC DNA]</scope>
    <source>
        <strain evidence="5 6">26-R-13</strain>
    </source>
</reference>
<evidence type="ECO:0000256" key="1">
    <source>
        <dbReference type="ARBA" id="ARBA00010139"/>
    </source>
</evidence>
<keyword evidence="2" id="KW-0285">Flavoprotein</keyword>
<dbReference type="GO" id="GO:0050661">
    <property type="term" value="F:NADP binding"/>
    <property type="evidence" value="ECO:0007669"/>
    <property type="project" value="InterPro"/>
</dbReference>
<name>W6XUB2_COCC2</name>
<dbReference type="PANTHER" id="PTHR42877:SF7">
    <property type="entry name" value="FLAVIN-BINDING MONOOXYGENASE-RELATED"/>
    <property type="match status" value="1"/>
</dbReference>
<dbReference type="PANTHER" id="PTHR42877">
    <property type="entry name" value="L-ORNITHINE N(5)-MONOOXYGENASE-RELATED"/>
    <property type="match status" value="1"/>
</dbReference>
<evidence type="ECO:0008006" key="7">
    <source>
        <dbReference type="Google" id="ProtNLM"/>
    </source>
</evidence>
<dbReference type="eggNOG" id="KOG1399">
    <property type="taxonomic scope" value="Eukaryota"/>
</dbReference>
<dbReference type="RefSeq" id="XP_007716968.1">
    <property type="nucleotide sequence ID" value="XM_007718778.1"/>
</dbReference>
<dbReference type="GO" id="GO:0004499">
    <property type="term" value="F:N,N-dimethylaniline monooxygenase activity"/>
    <property type="evidence" value="ECO:0007669"/>
    <property type="project" value="InterPro"/>
</dbReference>
<dbReference type="SUPFAM" id="SSF51905">
    <property type="entry name" value="FAD/NAD(P)-binding domain"/>
    <property type="match status" value="1"/>
</dbReference>
<dbReference type="InterPro" id="IPR051209">
    <property type="entry name" value="FAD-bind_Monooxygenase_sf"/>
</dbReference>
<dbReference type="Pfam" id="PF00743">
    <property type="entry name" value="FMO-like"/>
    <property type="match status" value="1"/>
</dbReference>
<dbReference type="AlphaFoldDB" id="W6XUB2"/>
<dbReference type="HOGENOM" id="CLU_1261295_0_0_1"/>
<keyword evidence="3" id="KW-0274">FAD</keyword>
<dbReference type="InterPro" id="IPR020946">
    <property type="entry name" value="Flavin_mOase-like"/>
</dbReference>
<dbReference type="Gene3D" id="3.50.50.60">
    <property type="entry name" value="FAD/NAD(P)-binding domain"/>
    <property type="match status" value="1"/>
</dbReference>
<dbReference type="OrthoDB" id="74360at2759"/>
<comment type="similarity">
    <text evidence="1">Belongs to the FAD-binding monooxygenase family.</text>
</comment>
<protein>
    <recommendedName>
        <fullName evidence="7">L-ornithine N(5)-oxygenase</fullName>
    </recommendedName>
</protein>
<dbReference type="KEGG" id="bze:COCCADRAFT_8949"/>
<dbReference type="EMBL" id="KI964791">
    <property type="protein sequence ID" value="EUC28730.1"/>
    <property type="molecule type" value="Genomic_DNA"/>
</dbReference>
<evidence type="ECO:0000256" key="4">
    <source>
        <dbReference type="ARBA" id="ARBA00023002"/>
    </source>
</evidence>
<dbReference type="InterPro" id="IPR036188">
    <property type="entry name" value="FAD/NAD-bd_sf"/>
</dbReference>
<sequence>MKFNHQVRKAVWDDVSGKWSVFLDDIRNGTTITDTAEVLISAVGILNAWKWPETPGLYDFKGVLVHSAAYPEDLDLQGKRVALIGGGSSGIQILPQIQKQAKVVHHYMKGRTWNPTAGIGGEGLAKRGGDPKTPLEDLERLKNDPAAYREYRRTVEDLLNRLVEALYKDTEGAKQLFDICKAHMKEKLSKKPGSIQSYCSRLPSWLSKDYTRARSKLRY</sequence>
<dbReference type="STRING" id="930089.W6XUB2"/>
<evidence type="ECO:0000313" key="5">
    <source>
        <dbReference type="EMBL" id="EUC28730.1"/>
    </source>
</evidence>
<organism evidence="5 6">
    <name type="scientific">Cochliobolus carbonum (strain 26-R-13)</name>
    <name type="common">Maize leaf spot fungus</name>
    <name type="synonym">Bipolaris zeicola</name>
    <dbReference type="NCBI Taxonomy" id="930089"/>
    <lineage>
        <taxon>Eukaryota</taxon>
        <taxon>Fungi</taxon>
        <taxon>Dikarya</taxon>
        <taxon>Ascomycota</taxon>
        <taxon>Pezizomycotina</taxon>
        <taxon>Dothideomycetes</taxon>
        <taxon>Pleosporomycetidae</taxon>
        <taxon>Pleosporales</taxon>
        <taxon>Pleosporineae</taxon>
        <taxon>Pleosporaceae</taxon>
        <taxon>Bipolaris</taxon>
    </lineage>
</organism>
<dbReference type="GO" id="GO:0050660">
    <property type="term" value="F:flavin adenine dinucleotide binding"/>
    <property type="evidence" value="ECO:0007669"/>
    <property type="project" value="InterPro"/>
</dbReference>
<keyword evidence="4" id="KW-0560">Oxidoreductase</keyword>
<dbReference type="GeneID" id="19152778"/>
<dbReference type="Proteomes" id="UP000053841">
    <property type="component" value="Unassembled WGS sequence"/>
</dbReference>
<keyword evidence="6" id="KW-1185">Reference proteome</keyword>
<evidence type="ECO:0000256" key="2">
    <source>
        <dbReference type="ARBA" id="ARBA00022630"/>
    </source>
</evidence>
<proteinExistence type="inferred from homology"/>
<evidence type="ECO:0000256" key="3">
    <source>
        <dbReference type="ARBA" id="ARBA00022827"/>
    </source>
</evidence>
<accession>W6XUB2</accession>
<evidence type="ECO:0000313" key="6">
    <source>
        <dbReference type="Proteomes" id="UP000053841"/>
    </source>
</evidence>
<gene>
    <name evidence="5" type="ORF">COCCADRAFT_8949</name>
</gene>